<evidence type="ECO:0000256" key="2">
    <source>
        <dbReference type="SAM" id="Coils"/>
    </source>
</evidence>
<proteinExistence type="predicted"/>
<dbReference type="PANTHER" id="PTHR21393:SF0">
    <property type="entry name" value="SMALL RIBOSOMAL SUBUNIT PROTEIN MS27"/>
    <property type="match status" value="1"/>
</dbReference>
<dbReference type="HOGENOM" id="CLU_034411_0_0_1"/>
<evidence type="ECO:0000256" key="1">
    <source>
        <dbReference type="ARBA" id="ARBA00004173"/>
    </source>
</evidence>
<keyword evidence="4" id="KW-0689">Ribosomal protein</keyword>
<dbReference type="GO" id="GO:0005739">
    <property type="term" value="C:mitochondrion"/>
    <property type="evidence" value="ECO:0007669"/>
    <property type="project" value="UniProtKB-SubCell"/>
</dbReference>
<keyword evidence="2" id="KW-0175">Coiled coil</keyword>
<feature type="region of interest" description="Disordered" evidence="3">
    <location>
        <begin position="478"/>
        <end position="504"/>
    </location>
</feature>
<feature type="coiled-coil region" evidence="2">
    <location>
        <begin position="393"/>
        <end position="450"/>
    </location>
</feature>
<dbReference type="InParanoid" id="K1QR99"/>
<dbReference type="AlphaFoldDB" id="K1QR99"/>
<gene>
    <name evidence="4" type="ORF">CGI_10027880</name>
</gene>
<keyword evidence="4" id="KW-0687">Ribonucleoprotein</keyword>
<feature type="compositionally biased region" description="Basic residues" evidence="3">
    <location>
        <begin position="494"/>
        <end position="504"/>
    </location>
</feature>
<comment type="subcellular location">
    <subcellularLocation>
        <location evidence="1">Mitochondrion</location>
    </subcellularLocation>
</comment>
<evidence type="ECO:0000313" key="4">
    <source>
        <dbReference type="EMBL" id="EKC39477.1"/>
    </source>
</evidence>
<dbReference type="InterPro" id="IPR019266">
    <property type="entry name" value="Ribosomal_mS27"/>
</dbReference>
<protein>
    <submittedName>
        <fullName evidence="4">28S ribosomal protein S27, mitochondrial</fullName>
    </submittedName>
</protein>
<dbReference type="EMBL" id="JH818386">
    <property type="protein sequence ID" value="EKC39477.1"/>
    <property type="molecule type" value="Genomic_DNA"/>
</dbReference>
<organism evidence="4">
    <name type="scientific">Magallana gigas</name>
    <name type="common">Pacific oyster</name>
    <name type="synonym">Crassostrea gigas</name>
    <dbReference type="NCBI Taxonomy" id="29159"/>
    <lineage>
        <taxon>Eukaryota</taxon>
        <taxon>Metazoa</taxon>
        <taxon>Spiralia</taxon>
        <taxon>Lophotrochozoa</taxon>
        <taxon>Mollusca</taxon>
        <taxon>Bivalvia</taxon>
        <taxon>Autobranchia</taxon>
        <taxon>Pteriomorphia</taxon>
        <taxon>Ostreida</taxon>
        <taxon>Ostreoidea</taxon>
        <taxon>Ostreidae</taxon>
        <taxon>Magallana</taxon>
    </lineage>
</organism>
<sequence>MGDAVGSSKGVVGGDERGPTDVSVPSGRSLELEGDLPRPVVSGGVTSAHDFVDWSCVSRRHLLSSNYALQDTWENRWPSTVENVPFGRLSLKMIENFEKFGKSSVIDMEMVRFRHSDDGFPVRDSIVNAIVRSYIDLEIPDRLVPLIKDKLGYGLLLDNYTANLLMSHFLQQDMTEEAAMVAYEMMLQEDTSHAFTNCMSLYCCVKRLQEIGDIQPPEDAPIVADEEEEWTRVRIIHRPVYDDHFDIKKEHLKLGKSLYYLGRAGVVPDRDSSTKDLVSRSLQFVGLGLYNKFSKALDLLETWIAAAKTNNTPVLCQKQIETFKNHLEWSPTRDPEEEELELGQQTQDYVARKLYLTEEEKAACMERFEASKLTEELKSFGGISDQEIYSYILNNVQEQMKNLEGQEKSSQEKRYQDWKTEMLNLYKEQMKEESRLRKQQEIELKMAEMAEKEELILAHEKKREILLARFRVPVEAKRKEKEELDEDELEERMKNKRSIIKKKK</sequence>
<accession>K1QR99</accession>
<name>K1QR99_MAGGI</name>
<dbReference type="InterPro" id="IPR034913">
    <property type="entry name" value="mS27/PTCD2"/>
</dbReference>
<dbReference type="FunCoup" id="K1QR99">
    <property type="interactions" value="354"/>
</dbReference>
<reference evidence="4" key="1">
    <citation type="journal article" date="2012" name="Nature">
        <title>The oyster genome reveals stress adaptation and complexity of shell formation.</title>
        <authorList>
            <person name="Zhang G."/>
            <person name="Fang X."/>
            <person name="Guo X."/>
            <person name="Li L."/>
            <person name="Luo R."/>
            <person name="Xu F."/>
            <person name="Yang P."/>
            <person name="Zhang L."/>
            <person name="Wang X."/>
            <person name="Qi H."/>
            <person name="Xiong Z."/>
            <person name="Que H."/>
            <person name="Xie Y."/>
            <person name="Holland P.W."/>
            <person name="Paps J."/>
            <person name="Zhu Y."/>
            <person name="Wu F."/>
            <person name="Chen Y."/>
            <person name="Wang J."/>
            <person name="Peng C."/>
            <person name="Meng J."/>
            <person name="Yang L."/>
            <person name="Liu J."/>
            <person name="Wen B."/>
            <person name="Zhang N."/>
            <person name="Huang Z."/>
            <person name="Zhu Q."/>
            <person name="Feng Y."/>
            <person name="Mount A."/>
            <person name="Hedgecock D."/>
            <person name="Xu Z."/>
            <person name="Liu Y."/>
            <person name="Domazet-Loso T."/>
            <person name="Du Y."/>
            <person name="Sun X."/>
            <person name="Zhang S."/>
            <person name="Liu B."/>
            <person name="Cheng P."/>
            <person name="Jiang X."/>
            <person name="Li J."/>
            <person name="Fan D."/>
            <person name="Wang W."/>
            <person name="Fu W."/>
            <person name="Wang T."/>
            <person name="Wang B."/>
            <person name="Zhang J."/>
            <person name="Peng Z."/>
            <person name="Li Y."/>
            <person name="Li N."/>
            <person name="Wang J."/>
            <person name="Chen M."/>
            <person name="He Y."/>
            <person name="Tan F."/>
            <person name="Song X."/>
            <person name="Zheng Q."/>
            <person name="Huang R."/>
            <person name="Yang H."/>
            <person name="Du X."/>
            <person name="Chen L."/>
            <person name="Yang M."/>
            <person name="Gaffney P.M."/>
            <person name="Wang S."/>
            <person name="Luo L."/>
            <person name="She Z."/>
            <person name="Ming Y."/>
            <person name="Huang W."/>
            <person name="Zhang S."/>
            <person name="Huang B."/>
            <person name="Zhang Y."/>
            <person name="Qu T."/>
            <person name="Ni P."/>
            <person name="Miao G."/>
            <person name="Wang J."/>
            <person name="Wang Q."/>
            <person name="Steinberg C.E."/>
            <person name="Wang H."/>
            <person name="Li N."/>
            <person name="Qian L."/>
            <person name="Zhang G."/>
            <person name="Li Y."/>
            <person name="Yang H."/>
            <person name="Liu X."/>
            <person name="Wang J."/>
            <person name="Yin Y."/>
            <person name="Wang J."/>
        </authorList>
    </citation>
    <scope>NUCLEOTIDE SEQUENCE [LARGE SCALE GENOMIC DNA]</scope>
    <source>
        <strain evidence="4">05x7-T-G4-1.051#20</strain>
    </source>
</reference>
<dbReference type="PANTHER" id="PTHR21393">
    <property type="entry name" value="MITOCHONDRIAL 28S RIBOSOMAL PROTEIN S27"/>
    <property type="match status" value="1"/>
</dbReference>
<dbReference type="GO" id="GO:0005840">
    <property type="term" value="C:ribosome"/>
    <property type="evidence" value="ECO:0007669"/>
    <property type="project" value="UniProtKB-KW"/>
</dbReference>
<feature type="region of interest" description="Disordered" evidence="3">
    <location>
        <begin position="1"/>
        <end position="35"/>
    </location>
</feature>
<evidence type="ECO:0000256" key="3">
    <source>
        <dbReference type="SAM" id="MobiDB-lite"/>
    </source>
</evidence>
<dbReference type="Pfam" id="PF10037">
    <property type="entry name" value="MRP-S27"/>
    <property type="match status" value="1"/>
</dbReference>